<keyword evidence="2 3" id="KW-0560">Oxidoreductase</keyword>
<sequence length="256" mass="27517">MTAIPRPLAVVTGASSGIGRATTELLCKGGYEVHAIARRGDRLTELHDELGVTGHAMDIADNSAVEALASSLDAPAVLVNCAGGARGGDPVVDADPAAWEWMWRTNVLGTLLVDRAFVPKMKQAGLGTVVTVTSVAAFEPLPNSSGYSTSKHAQSALTQTLRSEMLGSPIRVIEVCPGIVRTEFFHQRYPDSPERADAMYEGMEPLEPMDVARAIEFAISQPPHVTLDRIVIRPTDQAGHGRTHRRTCNIRTEGQR</sequence>
<dbReference type="EC" id="1.-.-.-" evidence="3"/>
<dbReference type="SUPFAM" id="SSF51735">
    <property type="entry name" value="NAD(P)-binding Rossmann-fold domains"/>
    <property type="match status" value="1"/>
</dbReference>
<dbReference type="PANTHER" id="PTHR42901:SF1">
    <property type="entry name" value="ALCOHOL DEHYDROGENASE"/>
    <property type="match status" value="1"/>
</dbReference>
<evidence type="ECO:0000313" key="3">
    <source>
        <dbReference type="EMBL" id="WXG70148.1"/>
    </source>
</evidence>
<dbReference type="Pfam" id="PF00106">
    <property type="entry name" value="adh_short"/>
    <property type="match status" value="1"/>
</dbReference>
<proteinExistence type="inferred from homology"/>
<dbReference type="InterPro" id="IPR036291">
    <property type="entry name" value="NAD(P)-bd_dom_sf"/>
</dbReference>
<dbReference type="InterPro" id="IPR002347">
    <property type="entry name" value="SDR_fam"/>
</dbReference>
<evidence type="ECO:0000256" key="2">
    <source>
        <dbReference type="ARBA" id="ARBA00023002"/>
    </source>
</evidence>
<protein>
    <submittedName>
        <fullName evidence="3">SDR family oxidoreductase</fullName>
        <ecNumber evidence="3">1.-.-.-</ecNumber>
    </submittedName>
</protein>
<evidence type="ECO:0000313" key="4">
    <source>
        <dbReference type="Proteomes" id="UP001432000"/>
    </source>
</evidence>
<keyword evidence="4" id="KW-1185">Reference proteome</keyword>
<reference evidence="3 4" key="1">
    <citation type="submission" date="2024-03" db="EMBL/GenBank/DDBJ databases">
        <title>Natural products discovery in diverse microorganisms through a two-stage MS feature dereplication strategy.</title>
        <authorList>
            <person name="Zhang R."/>
        </authorList>
    </citation>
    <scope>NUCLEOTIDE SEQUENCE [LARGE SCALE GENOMIC DNA]</scope>
    <source>
        <strain evidence="3 4">18930</strain>
    </source>
</reference>
<evidence type="ECO:0000256" key="1">
    <source>
        <dbReference type="ARBA" id="ARBA00006484"/>
    </source>
</evidence>
<dbReference type="RefSeq" id="WP_338891354.1">
    <property type="nucleotide sequence ID" value="NZ_CP147846.1"/>
</dbReference>
<dbReference type="PANTHER" id="PTHR42901">
    <property type="entry name" value="ALCOHOL DEHYDROGENASE"/>
    <property type="match status" value="1"/>
</dbReference>
<organism evidence="3 4">
    <name type="scientific">Rhodococcus sovatensis</name>
    <dbReference type="NCBI Taxonomy" id="1805840"/>
    <lineage>
        <taxon>Bacteria</taxon>
        <taxon>Bacillati</taxon>
        <taxon>Actinomycetota</taxon>
        <taxon>Actinomycetes</taxon>
        <taxon>Mycobacteriales</taxon>
        <taxon>Nocardiaceae</taxon>
        <taxon>Rhodococcus</taxon>
    </lineage>
</organism>
<gene>
    <name evidence="3" type="ORF">WDS16_06410</name>
</gene>
<dbReference type="PRINTS" id="PR00081">
    <property type="entry name" value="GDHRDH"/>
</dbReference>
<accession>A0ABZ2PSI9</accession>
<dbReference type="EMBL" id="CP147846">
    <property type="protein sequence ID" value="WXG70148.1"/>
    <property type="molecule type" value="Genomic_DNA"/>
</dbReference>
<comment type="similarity">
    <text evidence="1">Belongs to the short-chain dehydrogenases/reductases (SDR) family.</text>
</comment>
<dbReference type="Gene3D" id="3.40.50.720">
    <property type="entry name" value="NAD(P)-binding Rossmann-like Domain"/>
    <property type="match status" value="1"/>
</dbReference>
<name>A0ABZ2PSI9_9NOCA</name>
<dbReference type="Proteomes" id="UP001432000">
    <property type="component" value="Chromosome"/>
</dbReference>
<dbReference type="GO" id="GO:0016491">
    <property type="term" value="F:oxidoreductase activity"/>
    <property type="evidence" value="ECO:0007669"/>
    <property type="project" value="UniProtKB-KW"/>
</dbReference>